<dbReference type="EMBL" id="CP123384">
    <property type="protein sequence ID" value="XCC92487.1"/>
    <property type="molecule type" value="Genomic_DNA"/>
</dbReference>
<dbReference type="InterPro" id="IPR000667">
    <property type="entry name" value="Peptidase_S13"/>
</dbReference>
<proteinExistence type="inferred from homology"/>
<dbReference type="SUPFAM" id="SSF56601">
    <property type="entry name" value="beta-lactamase/transpeptidase-like"/>
    <property type="match status" value="1"/>
</dbReference>
<comment type="similarity">
    <text evidence="1">Belongs to the peptidase S13 family.</text>
</comment>
<dbReference type="GO" id="GO:0009002">
    <property type="term" value="F:serine-type D-Ala-D-Ala carboxypeptidase activity"/>
    <property type="evidence" value="ECO:0007669"/>
    <property type="project" value="UniProtKB-EC"/>
</dbReference>
<evidence type="ECO:0000256" key="2">
    <source>
        <dbReference type="ARBA" id="ARBA00022801"/>
    </source>
</evidence>
<name>A0AAU8AD40_9RHOB</name>
<gene>
    <name evidence="5" type="primary">dacB</name>
    <name evidence="5" type="ORF">PVT71_08245</name>
</gene>
<dbReference type="InterPro" id="IPR006311">
    <property type="entry name" value="TAT_signal"/>
</dbReference>
<evidence type="ECO:0000256" key="1">
    <source>
        <dbReference type="ARBA" id="ARBA00006096"/>
    </source>
</evidence>
<dbReference type="PANTHER" id="PTHR30023">
    <property type="entry name" value="D-ALANYL-D-ALANINE CARBOXYPEPTIDASE"/>
    <property type="match status" value="1"/>
</dbReference>
<dbReference type="NCBIfam" id="TIGR00666">
    <property type="entry name" value="PBP4"/>
    <property type="match status" value="1"/>
</dbReference>
<accession>A0AAU8AD40</accession>
<reference evidence="5" key="1">
    <citation type="submission" date="2023-02" db="EMBL/GenBank/DDBJ databases">
        <title>Description and genomic characterization of Salipiger bruguierae sp. nov., isolated from the sediment of mangrove plant Bruguiera sexangula.</title>
        <authorList>
            <person name="Long M."/>
        </authorList>
    </citation>
    <scope>NUCLEOTIDE SEQUENCE</scope>
    <source>
        <strain evidence="5">H15</strain>
    </source>
</reference>
<sequence length="534" mass="57149">MNRGQSRRHFLLSLAASGLASAAAPAFAEALQSSPRPRARGDTTVKARGAQDTPEDLIAKARLGDGVVGYAVLSAATGKLLESHRGTLGLPPASVAKSLTAAYGLDTLGPDYRFSTELWTTGAIVGGELNGDLVLVGGGDPTLDTDGLAKLARNLEEVGIKSITGRFIVDGGVLPFSPVIDTEQPVHVAYNPAVSGINLNYNRVSFEWERKGEGYDVSMHAPSMAGRQAVRMAHMEIADRAGPIYTYADLNSRDEWSVAKGALGKDGSRWLPVRKPELYVGEVFQALAGSRGLQLPEPVIEHGVETVDFIGRVESEPLHAVLKEMLKYSTNITAELVGLTATRKRLGHALSIRQSAEEMNRWARDTMGLTHVAMVDHSGLGGDSRVAAADVAMAVLQAERRLQLKPLMKSITVLDNRGRPVKGNPLEVHAKTGTLNFVSGLAGYVDMPSGQGLVFAIFCGDVPRRDAIPIEERERPPGMMEWNTRAKMLQQDLIRRWSDLFPDGTGPEAVAASSVTPAAQTSTGAMAFTETAEP</sequence>
<dbReference type="PRINTS" id="PR00922">
    <property type="entry name" value="DADACBPTASE3"/>
</dbReference>
<evidence type="ECO:0000256" key="3">
    <source>
        <dbReference type="SAM" id="MobiDB-lite"/>
    </source>
</evidence>
<keyword evidence="2 5" id="KW-0378">Hydrolase</keyword>
<dbReference type="Pfam" id="PF02113">
    <property type="entry name" value="Peptidase_S13"/>
    <property type="match status" value="1"/>
</dbReference>
<evidence type="ECO:0000313" key="5">
    <source>
        <dbReference type="EMBL" id="XCC92487.1"/>
    </source>
</evidence>
<dbReference type="PROSITE" id="PS51318">
    <property type="entry name" value="TAT"/>
    <property type="match status" value="1"/>
</dbReference>
<keyword evidence="4" id="KW-0732">Signal</keyword>
<feature type="chain" id="PRO_5043817974" evidence="4">
    <location>
        <begin position="29"/>
        <end position="534"/>
    </location>
</feature>
<dbReference type="Gene3D" id="3.50.80.20">
    <property type="entry name" value="D-Ala-D-Ala carboxypeptidase C, peptidase S13"/>
    <property type="match status" value="1"/>
</dbReference>
<dbReference type="InterPro" id="IPR012338">
    <property type="entry name" value="Beta-lactam/transpept-like"/>
</dbReference>
<dbReference type="GO" id="GO:0000270">
    <property type="term" value="P:peptidoglycan metabolic process"/>
    <property type="evidence" value="ECO:0007669"/>
    <property type="project" value="TreeGrafter"/>
</dbReference>
<evidence type="ECO:0000256" key="4">
    <source>
        <dbReference type="SAM" id="SignalP"/>
    </source>
</evidence>
<dbReference type="AlphaFoldDB" id="A0AAU8AD40"/>
<organism evidence="5">
    <name type="scientific">Alloyangia sp. H15</name>
    <dbReference type="NCBI Taxonomy" id="3029062"/>
    <lineage>
        <taxon>Bacteria</taxon>
        <taxon>Pseudomonadati</taxon>
        <taxon>Pseudomonadota</taxon>
        <taxon>Alphaproteobacteria</taxon>
        <taxon>Rhodobacterales</taxon>
        <taxon>Roseobacteraceae</taxon>
        <taxon>Alloyangia</taxon>
    </lineage>
</organism>
<keyword evidence="5" id="KW-0121">Carboxypeptidase</keyword>
<dbReference type="PANTHER" id="PTHR30023:SF0">
    <property type="entry name" value="PENICILLIN-SENSITIVE CARBOXYPEPTIDASE A"/>
    <property type="match status" value="1"/>
</dbReference>
<protein>
    <submittedName>
        <fullName evidence="5">D-alanyl-D-alanine carboxypeptidase/D-alanyl-D-alanine-endopeptidase</fullName>
        <ecNumber evidence="5">3.4.16.4</ecNumber>
    </submittedName>
</protein>
<feature type="signal peptide" evidence="4">
    <location>
        <begin position="1"/>
        <end position="28"/>
    </location>
</feature>
<feature type="region of interest" description="Disordered" evidence="3">
    <location>
        <begin position="30"/>
        <end position="50"/>
    </location>
</feature>
<dbReference type="Gene3D" id="3.40.710.10">
    <property type="entry name" value="DD-peptidase/beta-lactamase superfamily"/>
    <property type="match status" value="1"/>
</dbReference>
<keyword evidence="5" id="KW-0645">Protease</keyword>
<dbReference type="EC" id="3.4.16.4" evidence="5"/>
<dbReference type="GO" id="GO:0006508">
    <property type="term" value="P:proteolysis"/>
    <property type="evidence" value="ECO:0007669"/>
    <property type="project" value="InterPro"/>
</dbReference>
<dbReference type="RefSeq" id="WP_353471316.1">
    <property type="nucleotide sequence ID" value="NZ_CP123384.1"/>
</dbReference>